<dbReference type="InterPro" id="IPR000073">
    <property type="entry name" value="AB_hydrolase_1"/>
</dbReference>
<dbReference type="PROSITE" id="PS51257">
    <property type="entry name" value="PROKAR_LIPOPROTEIN"/>
    <property type="match status" value="1"/>
</dbReference>
<dbReference type="PANTHER" id="PTHR43798:SF33">
    <property type="entry name" value="HYDROLASE, PUTATIVE (AFU_ORTHOLOGUE AFUA_2G14860)-RELATED"/>
    <property type="match status" value="1"/>
</dbReference>
<keyword evidence="2" id="KW-0378">Hydrolase</keyword>
<dbReference type="RefSeq" id="WP_136841197.1">
    <property type="nucleotide sequence ID" value="NZ_SUPL01000002.1"/>
</dbReference>
<dbReference type="Pfam" id="PF00561">
    <property type="entry name" value="Abhydrolase_1"/>
    <property type="match status" value="1"/>
</dbReference>
<dbReference type="InterPro" id="IPR029058">
    <property type="entry name" value="AB_hydrolase_fold"/>
</dbReference>
<keyword evidence="3" id="KW-1185">Reference proteome</keyword>
<sequence length="490" mass="55655">MKRKKIKVLLVVLTFAFGCKDVEKEKQQDAYKTELVEYKTYQGKSFNGELGYVNLKENREDSLSKSIQVPFFRIKTTAKNPLPPIFVLAGGPGDNPSVLEEIKDIAPLLYEFSSRSDVVVLEQRGNGLSNPNLLCPSNYSLPLDEPLSFDLFAENYRSYIQNCSNYWQEKNRDLSGYNVISMVYDIDDIRKTLGYNKIMLFGGSFGSHHALVYTKQYPYNVDRILLDSPEGLTHTVKLPVNADKILNQLSDLVSQDKNLNHQISSFKDLVKKQLTLLESNPIKVEVLHPETNKQVDIVLGKYDLQLITALELGRKGYRALPVHYLQMDQGNYTWLAKKAINIRVNQQENLMAVLTDCASGATKERRDLVNTQKFETILEDALNNVIFSACDLIPNKELANSLAEDFKSNIPILLIYGSQDARTPPENAYDIAAYFNKPKMLKVEYGSHDLFKEVLDSIKPIMIDYLASEYPEGLIIPKEINAKLDLKTEE</sequence>
<comment type="caution">
    <text evidence="2">The sequence shown here is derived from an EMBL/GenBank/DDBJ whole genome shotgun (WGS) entry which is preliminary data.</text>
</comment>
<accession>A0A4U0EYQ1</accession>
<dbReference type="Proteomes" id="UP000307657">
    <property type="component" value="Unassembled WGS sequence"/>
</dbReference>
<organism evidence="2 3">
    <name type="scientific">Pontimicrobium aquaticum</name>
    <dbReference type="NCBI Taxonomy" id="2565367"/>
    <lineage>
        <taxon>Bacteria</taxon>
        <taxon>Pseudomonadati</taxon>
        <taxon>Bacteroidota</taxon>
        <taxon>Flavobacteriia</taxon>
        <taxon>Flavobacteriales</taxon>
        <taxon>Flavobacteriaceae</taxon>
        <taxon>Pontimicrobium</taxon>
    </lineage>
</organism>
<dbReference type="GO" id="GO:0016787">
    <property type="term" value="F:hydrolase activity"/>
    <property type="evidence" value="ECO:0007669"/>
    <property type="project" value="UniProtKB-KW"/>
</dbReference>
<dbReference type="SUPFAM" id="SSF53474">
    <property type="entry name" value="alpha/beta-Hydrolases"/>
    <property type="match status" value="1"/>
</dbReference>
<evidence type="ECO:0000259" key="1">
    <source>
        <dbReference type="Pfam" id="PF00561"/>
    </source>
</evidence>
<proteinExistence type="predicted"/>
<evidence type="ECO:0000313" key="2">
    <source>
        <dbReference type="EMBL" id="TJY37070.1"/>
    </source>
</evidence>
<evidence type="ECO:0000313" key="3">
    <source>
        <dbReference type="Proteomes" id="UP000307657"/>
    </source>
</evidence>
<feature type="domain" description="AB hydrolase-1" evidence="1">
    <location>
        <begin position="83"/>
        <end position="451"/>
    </location>
</feature>
<dbReference type="PANTHER" id="PTHR43798">
    <property type="entry name" value="MONOACYLGLYCEROL LIPASE"/>
    <property type="match status" value="1"/>
</dbReference>
<reference evidence="2 3" key="1">
    <citation type="submission" date="2019-04" db="EMBL/GenBank/DDBJ databases">
        <title>Lacinutrix sp. nov., isolated from marine water.</title>
        <authorList>
            <person name="Kim W."/>
        </authorList>
    </citation>
    <scope>NUCLEOTIDE SEQUENCE [LARGE SCALE GENOMIC DNA]</scope>
    <source>
        <strain evidence="2 3">CAU 1491</strain>
    </source>
</reference>
<dbReference type="GO" id="GO:0016020">
    <property type="term" value="C:membrane"/>
    <property type="evidence" value="ECO:0007669"/>
    <property type="project" value="TreeGrafter"/>
</dbReference>
<dbReference type="OrthoDB" id="9780932at2"/>
<gene>
    <name evidence="2" type="ORF">E5167_03750</name>
</gene>
<dbReference type="AlphaFoldDB" id="A0A4U0EYQ1"/>
<dbReference type="InterPro" id="IPR050266">
    <property type="entry name" value="AB_hydrolase_sf"/>
</dbReference>
<protein>
    <submittedName>
        <fullName evidence="2">Alpha/beta hydrolase</fullName>
    </submittedName>
</protein>
<name>A0A4U0EYQ1_9FLAO</name>
<dbReference type="Gene3D" id="3.40.50.1820">
    <property type="entry name" value="alpha/beta hydrolase"/>
    <property type="match status" value="1"/>
</dbReference>
<dbReference type="EMBL" id="SUPL01000002">
    <property type="protein sequence ID" value="TJY37070.1"/>
    <property type="molecule type" value="Genomic_DNA"/>
</dbReference>